<evidence type="ECO:0000313" key="11">
    <source>
        <dbReference type="Proteomes" id="UP000254968"/>
    </source>
</evidence>
<evidence type="ECO:0000256" key="9">
    <source>
        <dbReference type="SAM" id="Phobius"/>
    </source>
</evidence>
<proteinExistence type="inferred from homology"/>
<keyword evidence="6 9" id="KW-1133">Transmembrane helix</keyword>
<feature type="transmembrane region" description="Helical" evidence="9">
    <location>
        <begin position="53"/>
        <end position="84"/>
    </location>
</feature>
<comment type="subcellular location">
    <subcellularLocation>
        <location evidence="8">Cell inner membrane</location>
    </subcellularLocation>
    <subcellularLocation>
        <location evidence="1">Cell membrane</location>
        <topology evidence="1">Multi-pass membrane protein</topology>
    </subcellularLocation>
</comment>
<dbReference type="PANTHER" id="PTHR37484">
    <property type="entry name" value="ROD SHAPE-DETERMINING PROTEIN MRED"/>
    <property type="match status" value="1"/>
</dbReference>
<evidence type="ECO:0000313" key="10">
    <source>
        <dbReference type="EMBL" id="STX28362.1"/>
    </source>
</evidence>
<evidence type="ECO:0000256" key="5">
    <source>
        <dbReference type="ARBA" id="ARBA00022960"/>
    </source>
</evidence>
<evidence type="ECO:0000256" key="7">
    <source>
        <dbReference type="ARBA" id="ARBA00023136"/>
    </source>
</evidence>
<dbReference type="InterPro" id="IPR026034">
    <property type="entry name" value="MreD_proteobac"/>
</dbReference>
<evidence type="ECO:0000256" key="4">
    <source>
        <dbReference type="ARBA" id="ARBA00022692"/>
    </source>
</evidence>
<feature type="transmembrane region" description="Helical" evidence="9">
    <location>
        <begin position="123"/>
        <end position="144"/>
    </location>
</feature>
<keyword evidence="3 8" id="KW-1003">Cell membrane</keyword>
<name>A0A378I057_9GAMM</name>
<dbReference type="EMBL" id="UGNV01000001">
    <property type="protein sequence ID" value="STX28362.1"/>
    <property type="molecule type" value="Genomic_DNA"/>
</dbReference>
<evidence type="ECO:0000256" key="1">
    <source>
        <dbReference type="ARBA" id="ARBA00004651"/>
    </source>
</evidence>
<keyword evidence="4 9" id="KW-0812">Transmembrane</keyword>
<accession>A0A378I057</accession>
<dbReference type="InterPro" id="IPR007227">
    <property type="entry name" value="Cell_shape_determining_MreD"/>
</dbReference>
<dbReference type="Pfam" id="PF04093">
    <property type="entry name" value="MreD"/>
    <property type="match status" value="1"/>
</dbReference>
<dbReference type="GO" id="GO:0008360">
    <property type="term" value="P:regulation of cell shape"/>
    <property type="evidence" value="ECO:0007669"/>
    <property type="project" value="UniProtKB-UniRule"/>
</dbReference>
<keyword evidence="8" id="KW-0997">Cell inner membrane</keyword>
<organism evidence="10 11">
    <name type="scientific">Legionella beliardensis</name>
    <dbReference type="NCBI Taxonomy" id="91822"/>
    <lineage>
        <taxon>Bacteria</taxon>
        <taxon>Pseudomonadati</taxon>
        <taxon>Pseudomonadota</taxon>
        <taxon>Gammaproteobacteria</taxon>
        <taxon>Legionellales</taxon>
        <taxon>Legionellaceae</taxon>
        <taxon>Legionella</taxon>
    </lineage>
</organism>
<dbReference type="GO" id="GO:0005886">
    <property type="term" value="C:plasma membrane"/>
    <property type="evidence" value="ECO:0007669"/>
    <property type="project" value="UniProtKB-SubCell"/>
</dbReference>
<protein>
    <recommendedName>
        <fullName evidence="8">Rod shape-determining protein MreD</fullName>
    </recommendedName>
</protein>
<dbReference type="NCBIfam" id="TIGR03426">
    <property type="entry name" value="shape_MreD"/>
    <property type="match status" value="1"/>
</dbReference>
<keyword evidence="5 8" id="KW-0133">Cell shape</keyword>
<dbReference type="OrthoDB" id="6647425at2"/>
<dbReference type="Proteomes" id="UP000254968">
    <property type="component" value="Unassembled WGS sequence"/>
</dbReference>
<reference evidence="10 11" key="1">
    <citation type="submission" date="2018-06" db="EMBL/GenBank/DDBJ databases">
        <authorList>
            <consortium name="Pathogen Informatics"/>
            <person name="Doyle S."/>
        </authorList>
    </citation>
    <scope>NUCLEOTIDE SEQUENCE [LARGE SCALE GENOMIC DNA]</scope>
    <source>
        <strain evidence="10 11">NCTC13315</strain>
    </source>
</reference>
<keyword evidence="11" id="KW-1185">Reference proteome</keyword>
<sequence length="161" mass="18460">MSSLTVRLMIAFVIALCLTIFPMPHWLAGIKPPWVLLLVLYIQFYIPDRFNLISLIILGLTLDVLLSTVIGEHMFALSLVAWVATSKARRFYFFSIGQQMALVGFFCFLYQLIIIIIDAFLGFHINFIPVFVNAVISILIWPWLRLIADDALFNKIKNYSS</sequence>
<evidence type="ECO:0000256" key="6">
    <source>
        <dbReference type="ARBA" id="ARBA00022989"/>
    </source>
</evidence>
<evidence type="ECO:0000256" key="2">
    <source>
        <dbReference type="ARBA" id="ARBA00007776"/>
    </source>
</evidence>
<dbReference type="RefSeq" id="WP_115302115.1">
    <property type="nucleotide sequence ID" value="NZ_CAAAHO010000001.1"/>
</dbReference>
<comment type="function">
    <text evidence="8">Involved in formation of the rod shape of the cell. May also contribute to regulation of formation of penicillin-binding proteins.</text>
</comment>
<keyword evidence="7 8" id="KW-0472">Membrane</keyword>
<evidence type="ECO:0000256" key="3">
    <source>
        <dbReference type="ARBA" id="ARBA00022475"/>
    </source>
</evidence>
<comment type="similarity">
    <text evidence="2 8">Belongs to the MreD family.</text>
</comment>
<dbReference type="PIRSF" id="PIRSF018472">
    <property type="entry name" value="MreD_proteobac"/>
    <property type="match status" value="1"/>
</dbReference>
<feature type="transmembrane region" description="Helical" evidence="9">
    <location>
        <begin position="91"/>
        <end position="117"/>
    </location>
</feature>
<evidence type="ECO:0000256" key="8">
    <source>
        <dbReference type="PIRNR" id="PIRNR018472"/>
    </source>
</evidence>
<dbReference type="PANTHER" id="PTHR37484:SF1">
    <property type="entry name" value="ROD SHAPE-DETERMINING PROTEIN MRED"/>
    <property type="match status" value="1"/>
</dbReference>
<dbReference type="AlphaFoldDB" id="A0A378I057"/>
<gene>
    <name evidence="10" type="primary">mreD</name>
    <name evidence="10" type="ORF">NCTC13315_00891</name>
</gene>